<reference evidence="8 9" key="2">
    <citation type="submission" date="2020-08" db="EMBL/GenBank/DDBJ databases">
        <authorList>
            <person name="Partida-Martinez L."/>
            <person name="Huntemann M."/>
            <person name="Clum A."/>
            <person name="Wang J."/>
            <person name="Palaniappan K."/>
            <person name="Ritter S."/>
            <person name="Chen I.-M."/>
            <person name="Stamatis D."/>
            <person name="Reddy T."/>
            <person name="O'Malley R."/>
            <person name="Daum C."/>
            <person name="Shapiro N."/>
            <person name="Ivanova N."/>
            <person name="Kyrpides N."/>
            <person name="Woyke T."/>
        </authorList>
    </citation>
    <scope>NUCLEOTIDE SEQUENCE [LARGE SCALE GENOMIC DNA]</scope>
    <source>
        <strain evidence="8 9">AS3.13</strain>
    </source>
</reference>
<keyword evidence="5 6" id="KW-0472">Membrane</keyword>
<keyword evidence="8" id="KW-0132">Cell division</keyword>
<dbReference type="PANTHER" id="PTHR47755">
    <property type="entry name" value="CELL DIVISION PROTEIN FTSX"/>
    <property type="match status" value="1"/>
</dbReference>
<evidence type="ECO:0000256" key="1">
    <source>
        <dbReference type="ARBA" id="ARBA00004651"/>
    </source>
</evidence>
<dbReference type="AlphaFoldDB" id="A0A7X0JE29"/>
<dbReference type="GO" id="GO:0051301">
    <property type="term" value="P:cell division"/>
    <property type="evidence" value="ECO:0007669"/>
    <property type="project" value="UniProtKB-KW"/>
</dbReference>
<dbReference type="InterPro" id="IPR004513">
    <property type="entry name" value="FtsX"/>
</dbReference>
<dbReference type="InterPro" id="IPR003838">
    <property type="entry name" value="ABC3_permease_C"/>
</dbReference>
<evidence type="ECO:0000256" key="4">
    <source>
        <dbReference type="ARBA" id="ARBA00022989"/>
    </source>
</evidence>
<feature type="transmembrane region" description="Helical" evidence="6">
    <location>
        <begin position="160"/>
        <end position="182"/>
    </location>
</feature>
<comment type="subcellular location">
    <subcellularLocation>
        <location evidence="1">Cell membrane</location>
        <topology evidence="1">Multi-pass membrane protein</topology>
    </subcellularLocation>
</comment>
<protein>
    <submittedName>
        <fullName evidence="8">Cell division transport system permease protein</fullName>
    </submittedName>
</protein>
<sequence>MIAATARLLDTARDGWTMAGVLAVMIFLAVLATAGGIATATASHALGAALAGQVTVQIVAPDADTRARRASQAVTALRRSPAIVHVAPVSRAAVADLLGPWLGSAATEADLPVPALIDVTVAPGRDAVAEVRRIVAAIDPAAQLDAHGAALAGTDTLLRMVMLLAAAIVALMIAASVAMVLLSTRAGLAAHQLTIEVMHRLGATDGQIAMLFCRRMARDAALAAAIGAPLAWGVIVLLGEANAGTGSQLLGGMMLGRPGWIAAVTLPVMVVALAALVAYAAVRRALGRLA</sequence>
<evidence type="ECO:0000256" key="3">
    <source>
        <dbReference type="ARBA" id="ARBA00022692"/>
    </source>
</evidence>
<dbReference type="Pfam" id="PF02687">
    <property type="entry name" value="FtsX"/>
    <property type="match status" value="1"/>
</dbReference>
<evidence type="ECO:0000256" key="2">
    <source>
        <dbReference type="ARBA" id="ARBA00022475"/>
    </source>
</evidence>
<dbReference type="Proteomes" id="UP000522313">
    <property type="component" value="Unassembled WGS sequence"/>
</dbReference>
<evidence type="ECO:0000313" key="9">
    <source>
        <dbReference type="Proteomes" id="UP000522313"/>
    </source>
</evidence>
<evidence type="ECO:0000313" key="8">
    <source>
        <dbReference type="EMBL" id="MBB6504821.1"/>
    </source>
</evidence>
<keyword evidence="8" id="KW-0131">Cell cycle</keyword>
<feature type="domain" description="ABC3 transporter permease C-terminal" evidence="7">
    <location>
        <begin position="167"/>
        <end position="286"/>
    </location>
</feature>
<dbReference type="PANTHER" id="PTHR47755:SF1">
    <property type="entry name" value="CELL DIVISION PROTEIN FTSX"/>
    <property type="match status" value="1"/>
</dbReference>
<gene>
    <name evidence="8" type="ORF">F4693_001798</name>
</gene>
<feature type="transmembrane region" description="Helical" evidence="6">
    <location>
        <begin position="259"/>
        <end position="282"/>
    </location>
</feature>
<dbReference type="EMBL" id="JACHBT010000008">
    <property type="protein sequence ID" value="MBB6504821.1"/>
    <property type="molecule type" value="Genomic_DNA"/>
</dbReference>
<accession>A0A7X0JE29</accession>
<proteinExistence type="predicted"/>
<comment type="caution">
    <text evidence="8">The sequence shown here is derived from an EMBL/GenBank/DDBJ whole genome shotgun (WGS) entry which is preliminary data.</text>
</comment>
<name>A0A7X0JE29_9SPHN</name>
<keyword evidence="4 6" id="KW-1133">Transmembrane helix</keyword>
<reference evidence="8 9" key="1">
    <citation type="submission" date="2020-08" db="EMBL/GenBank/DDBJ databases">
        <title>The Agave Microbiome: Exploring the role of microbial communities in plant adaptations to desert environments.</title>
        <authorList>
            <person name="Partida-Martinez L.P."/>
        </authorList>
    </citation>
    <scope>NUCLEOTIDE SEQUENCE [LARGE SCALE GENOMIC DNA]</scope>
    <source>
        <strain evidence="8 9">AS3.13</strain>
    </source>
</reference>
<dbReference type="RefSeq" id="WP_184505287.1">
    <property type="nucleotide sequence ID" value="NZ_JACHBT010000008.1"/>
</dbReference>
<evidence type="ECO:0000259" key="7">
    <source>
        <dbReference type="Pfam" id="PF02687"/>
    </source>
</evidence>
<feature type="transmembrane region" description="Helical" evidence="6">
    <location>
        <begin position="220"/>
        <end position="239"/>
    </location>
</feature>
<dbReference type="GO" id="GO:0032153">
    <property type="term" value="C:cell division site"/>
    <property type="evidence" value="ECO:0007669"/>
    <property type="project" value="TreeGrafter"/>
</dbReference>
<evidence type="ECO:0000256" key="5">
    <source>
        <dbReference type="ARBA" id="ARBA00023136"/>
    </source>
</evidence>
<evidence type="ECO:0000256" key="6">
    <source>
        <dbReference type="SAM" id="Phobius"/>
    </source>
</evidence>
<organism evidence="8 9">
    <name type="scientific">Sphingomonas endophytica</name>
    <dbReference type="NCBI Taxonomy" id="869719"/>
    <lineage>
        <taxon>Bacteria</taxon>
        <taxon>Pseudomonadati</taxon>
        <taxon>Pseudomonadota</taxon>
        <taxon>Alphaproteobacteria</taxon>
        <taxon>Sphingomonadales</taxon>
        <taxon>Sphingomonadaceae</taxon>
        <taxon>Sphingomonas</taxon>
    </lineage>
</organism>
<feature type="transmembrane region" description="Helical" evidence="6">
    <location>
        <begin position="21"/>
        <end position="42"/>
    </location>
</feature>
<keyword evidence="2" id="KW-1003">Cell membrane</keyword>
<keyword evidence="3 6" id="KW-0812">Transmembrane</keyword>
<dbReference type="GO" id="GO:0005886">
    <property type="term" value="C:plasma membrane"/>
    <property type="evidence" value="ECO:0007669"/>
    <property type="project" value="UniProtKB-SubCell"/>
</dbReference>